<dbReference type="AlphaFoldDB" id="A0A4U8Z0H3"/>
<sequence length="64" mass="7228">MLWCGFILYSKDGAFPTRFPNGRSPDPRAELAELPLDGFPKILQQMKAISDLPRLWRPSRAPSA</sequence>
<gene>
    <name evidence="1" type="ORF">MTUNDRAET4_1945</name>
</gene>
<accession>A0A4U8Z0H3</accession>
<name>A0A4U8Z0H3_METTU</name>
<dbReference type="KEGG" id="mtun:MTUNDRAET4_1945"/>
<evidence type="ECO:0000313" key="2">
    <source>
        <dbReference type="Proteomes" id="UP000294360"/>
    </source>
</evidence>
<proteinExistence type="predicted"/>
<reference evidence="1 2" key="1">
    <citation type="submission" date="2019-03" db="EMBL/GenBank/DDBJ databases">
        <authorList>
            <person name="Kox A.R. M."/>
        </authorList>
    </citation>
    <scope>NUCLEOTIDE SEQUENCE [LARGE SCALE GENOMIC DNA]</scope>
    <source>
        <strain evidence="1">MTUNDRAET4 annotated genome</strain>
    </source>
</reference>
<evidence type="ECO:0000313" key="1">
    <source>
        <dbReference type="EMBL" id="VFU08838.1"/>
    </source>
</evidence>
<protein>
    <submittedName>
        <fullName evidence="1">Uncharacterized protein</fullName>
    </submittedName>
</protein>
<organism evidence="1 2">
    <name type="scientific">Methylocella tundrae</name>
    <dbReference type="NCBI Taxonomy" id="227605"/>
    <lineage>
        <taxon>Bacteria</taxon>
        <taxon>Pseudomonadati</taxon>
        <taxon>Pseudomonadota</taxon>
        <taxon>Alphaproteobacteria</taxon>
        <taxon>Hyphomicrobiales</taxon>
        <taxon>Beijerinckiaceae</taxon>
        <taxon>Methylocella</taxon>
    </lineage>
</organism>
<dbReference type="EMBL" id="LR536450">
    <property type="protein sequence ID" value="VFU08838.1"/>
    <property type="molecule type" value="Genomic_DNA"/>
</dbReference>
<dbReference type="Proteomes" id="UP000294360">
    <property type="component" value="Chromosome"/>
</dbReference>